<evidence type="ECO:0000313" key="3">
    <source>
        <dbReference type="Proteomes" id="UP001144673"/>
    </source>
</evidence>
<dbReference type="GO" id="GO:0046464">
    <property type="term" value="P:acylglycerol catabolic process"/>
    <property type="evidence" value="ECO:0007669"/>
    <property type="project" value="TreeGrafter"/>
</dbReference>
<dbReference type="InterPro" id="IPR050266">
    <property type="entry name" value="AB_hydrolase_sf"/>
</dbReference>
<sequence length="346" mass="38060">MSGPSGLAPQQEPIPGATEWIAECETLTTRKGHRIAYRRRGSGPTVLLLHGFPTWSYDYAAVAKDLEPDHDVVTFDFLGYGASDKPNPYKYSVAESADTVEDLLALLGIASSHLVVHDYGGIVGQELLDRQHRGKLPFGIESLAILNCGIVYSAYRPTMLQRLLAVPFVGGFIASCITASMVRKGFVGIWGESPLSDNEFENIWHGIALNDGHKLSHSLIGYNAERAQHHGRWETALSQWTRPLHLIWGLDDPVSGKHVLDLASEEFKHAVVTRLEGVGHFPQNEAPKAVAKAIRAAVVSRLPPTAAGSRVNEYPEQCLAWRHCPTVPRNSVPPLERTERKSAQEQ</sequence>
<dbReference type="Proteomes" id="UP001144673">
    <property type="component" value="Unassembled WGS sequence"/>
</dbReference>
<dbReference type="EMBL" id="JAJHUN010000005">
    <property type="protein sequence ID" value="KAJ4159098.1"/>
    <property type="molecule type" value="Genomic_DNA"/>
</dbReference>
<dbReference type="GO" id="GO:0047372">
    <property type="term" value="F:monoacylglycerol lipase activity"/>
    <property type="evidence" value="ECO:0007669"/>
    <property type="project" value="TreeGrafter"/>
</dbReference>
<proteinExistence type="predicted"/>
<dbReference type="GO" id="GO:0016020">
    <property type="term" value="C:membrane"/>
    <property type="evidence" value="ECO:0007669"/>
    <property type="project" value="TreeGrafter"/>
</dbReference>
<gene>
    <name evidence="2" type="ORF">LMH87_008015</name>
</gene>
<dbReference type="AlphaFoldDB" id="A0A9W8QLB4"/>
<feature type="domain" description="AB hydrolase-1" evidence="1">
    <location>
        <begin position="46"/>
        <end position="293"/>
    </location>
</feature>
<protein>
    <recommendedName>
        <fullName evidence="1">AB hydrolase-1 domain-containing protein</fullName>
    </recommendedName>
</protein>
<dbReference type="KEGG" id="amus:LMH87_008015"/>
<evidence type="ECO:0000259" key="1">
    <source>
        <dbReference type="Pfam" id="PF12697"/>
    </source>
</evidence>
<comment type="caution">
    <text evidence="2">The sequence shown here is derived from an EMBL/GenBank/DDBJ whole genome shotgun (WGS) entry which is preliminary data.</text>
</comment>
<dbReference type="InterPro" id="IPR000073">
    <property type="entry name" value="AB_hydrolase_1"/>
</dbReference>
<dbReference type="PANTHER" id="PTHR43798">
    <property type="entry name" value="MONOACYLGLYCEROL LIPASE"/>
    <property type="match status" value="1"/>
</dbReference>
<evidence type="ECO:0000313" key="2">
    <source>
        <dbReference type="EMBL" id="KAJ4159098.1"/>
    </source>
</evidence>
<name>A0A9W8QLB4_AKAMU</name>
<dbReference type="RefSeq" id="XP_056057097.1">
    <property type="nucleotide sequence ID" value="XM_056195888.1"/>
</dbReference>
<dbReference type="GeneID" id="80895174"/>
<dbReference type="InterPro" id="IPR029058">
    <property type="entry name" value="AB_hydrolase_fold"/>
</dbReference>
<keyword evidence="3" id="KW-1185">Reference proteome</keyword>
<organism evidence="2 3">
    <name type="scientific">Akanthomyces muscarius</name>
    <name type="common">Entomopathogenic fungus</name>
    <name type="synonym">Lecanicillium muscarium</name>
    <dbReference type="NCBI Taxonomy" id="2231603"/>
    <lineage>
        <taxon>Eukaryota</taxon>
        <taxon>Fungi</taxon>
        <taxon>Dikarya</taxon>
        <taxon>Ascomycota</taxon>
        <taxon>Pezizomycotina</taxon>
        <taxon>Sordariomycetes</taxon>
        <taxon>Hypocreomycetidae</taxon>
        <taxon>Hypocreales</taxon>
        <taxon>Cordycipitaceae</taxon>
        <taxon>Akanthomyces</taxon>
    </lineage>
</organism>
<dbReference type="Gene3D" id="3.40.50.1820">
    <property type="entry name" value="alpha/beta hydrolase"/>
    <property type="match status" value="1"/>
</dbReference>
<reference evidence="2" key="1">
    <citation type="journal article" date="2023" name="Access Microbiol">
        <title>De-novo genome assembly for Akanthomyces muscarius, a biocontrol agent of insect agricultural pests.</title>
        <authorList>
            <person name="Erdos Z."/>
            <person name="Studholme D.J."/>
            <person name="Raymond B."/>
            <person name="Sharma M."/>
        </authorList>
    </citation>
    <scope>NUCLEOTIDE SEQUENCE</scope>
    <source>
        <strain evidence="2">Ve6</strain>
    </source>
</reference>
<dbReference type="PANTHER" id="PTHR43798:SF33">
    <property type="entry name" value="HYDROLASE, PUTATIVE (AFU_ORTHOLOGUE AFUA_2G14860)-RELATED"/>
    <property type="match status" value="1"/>
</dbReference>
<dbReference type="Pfam" id="PF12697">
    <property type="entry name" value="Abhydrolase_6"/>
    <property type="match status" value="1"/>
</dbReference>
<accession>A0A9W8QLB4</accession>
<dbReference type="SUPFAM" id="SSF53474">
    <property type="entry name" value="alpha/beta-Hydrolases"/>
    <property type="match status" value="1"/>
</dbReference>